<comment type="caution">
    <text evidence="1">The sequence shown here is derived from an EMBL/GenBank/DDBJ whole genome shotgun (WGS) entry which is preliminary data.</text>
</comment>
<sequence length="74" mass="8059">MVFLVDKISLSADPEPSVQEQALALVRNFVDGCIDSVEFSFAEDGIILDAVGRQLRKASKTEVGLQLPYFGVKS</sequence>
<protein>
    <submittedName>
        <fullName evidence="1">Uncharacterized protein</fullName>
    </submittedName>
</protein>
<accession>A0ACB9PFS8</accession>
<dbReference type="EMBL" id="CM039429">
    <property type="protein sequence ID" value="KAI4347328.1"/>
    <property type="molecule type" value="Genomic_DNA"/>
</dbReference>
<gene>
    <name evidence="1" type="ORF">L6164_008145</name>
</gene>
<reference evidence="1 2" key="1">
    <citation type="journal article" date="2022" name="DNA Res.">
        <title>Chromosomal-level genome assembly of the orchid tree Bauhinia variegata (Leguminosae; Cercidoideae) supports the allotetraploid origin hypothesis of Bauhinia.</title>
        <authorList>
            <person name="Zhong Y."/>
            <person name="Chen Y."/>
            <person name="Zheng D."/>
            <person name="Pang J."/>
            <person name="Liu Y."/>
            <person name="Luo S."/>
            <person name="Meng S."/>
            <person name="Qian L."/>
            <person name="Wei D."/>
            <person name="Dai S."/>
            <person name="Zhou R."/>
        </authorList>
    </citation>
    <scope>NUCLEOTIDE SEQUENCE [LARGE SCALE GENOMIC DNA]</scope>
    <source>
        <strain evidence="1">BV-YZ2020</strain>
    </source>
</reference>
<keyword evidence="2" id="KW-1185">Reference proteome</keyword>
<dbReference type="Proteomes" id="UP000828941">
    <property type="component" value="Chromosome 4"/>
</dbReference>
<evidence type="ECO:0000313" key="1">
    <source>
        <dbReference type="EMBL" id="KAI4347328.1"/>
    </source>
</evidence>
<proteinExistence type="predicted"/>
<organism evidence="1 2">
    <name type="scientific">Bauhinia variegata</name>
    <name type="common">Purple orchid tree</name>
    <name type="synonym">Phanera variegata</name>
    <dbReference type="NCBI Taxonomy" id="167791"/>
    <lineage>
        <taxon>Eukaryota</taxon>
        <taxon>Viridiplantae</taxon>
        <taxon>Streptophyta</taxon>
        <taxon>Embryophyta</taxon>
        <taxon>Tracheophyta</taxon>
        <taxon>Spermatophyta</taxon>
        <taxon>Magnoliopsida</taxon>
        <taxon>eudicotyledons</taxon>
        <taxon>Gunneridae</taxon>
        <taxon>Pentapetalae</taxon>
        <taxon>rosids</taxon>
        <taxon>fabids</taxon>
        <taxon>Fabales</taxon>
        <taxon>Fabaceae</taxon>
        <taxon>Cercidoideae</taxon>
        <taxon>Cercideae</taxon>
        <taxon>Bauhiniinae</taxon>
        <taxon>Bauhinia</taxon>
    </lineage>
</organism>
<name>A0ACB9PFS8_BAUVA</name>
<evidence type="ECO:0000313" key="2">
    <source>
        <dbReference type="Proteomes" id="UP000828941"/>
    </source>
</evidence>